<dbReference type="EMBL" id="JARKIB010000104">
    <property type="protein sequence ID" value="KAJ7740109.1"/>
    <property type="molecule type" value="Genomic_DNA"/>
</dbReference>
<dbReference type="Proteomes" id="UP001215598">
    <property type="component" value="Unassembled WGS sequence"/>
</dbReference>
<sequence>MSAAGIPLPLPQNFDFVAYTTRPANIPPPPNCDLSEKNARNLRFENYNKTSIAATRAYERAASSTAGVGASDVGAPLRAFYEYSEEELALMVSSKELVDAVGPLPMSVTYFIAKERMATAKKEATEKAAREKDKADKERELAKSNTLYGSLTYDNPCPISSNLRAAPIIPEIFLLSICHKVPLPLHWWMDSVLQKANDTPLSIPTITILTAPSTEKRRVVDVTKASTTLGGDDSSASRLTPSLWTQSMRNMLAAYKKLCPPINSLDPNSPQFNQATELERHIVYLVNVDIFDDRFSFWFPIEAFLRQKILANSLFVQSVYDQKVDALKSMFDNAAVLGLALQPAPALPPPSSGVGKRGAHNDGNAASGKQPRSGGGGDSRGPGAGSREAFEKHVR</sequence>
<comment type="caution">
    <text evidence="3">The sequence shown here is derived from an EMBL/GenBank/DDBJ whole genome shotgun (WGS) entry which is preliminary data.</text>
</comment>
<evidence type="ECO:0000313" key="4">
    <source>
        <dbReference type="Proteomes" id="UP001215598"/>
    </source>
</evidence>
<protein>
    <submittedName>
        <fullName evidence="3">Uncharacterized protein</fullName>
    </submittedName>
</protein>
<evidence type="ECO:0000313" key="3">
    <source>
        <dbReference type="EMBL" id="KAJ7740109.1"/>
    </source>
</evidence>
<feature type="compositionally biased region" description="Gly residues" evidence="2">
    <location>
        <begin position="373"/>
        <end position="384"/>
    </location>
</feature>
<keyword evidence="4" id="KW-1185">Reference proteome</keyword>
<gene>
    <name evidence="3" type="ORF">B0H16DRAFT_1729141</name>
</gene>
<evidence type="ECO:0000256" key="1">
    <source>
        <dbReference type="SAM" id="Coils"/>
    </source>
</evidence>
<accession>A0AAD7ICQ0</accession>
<feature type="coiled-coil region" evidence="1">
    <location>
        <begin position="114"/>
        <end position="145"/>
    </location>
</feature>
<keyword evidence="1" id="KW-0175">Coiled coil</keyword>
<proteinExistence type="predicted"/>
<reference evidence="3" key="1">
    <citation type="submission" date="2023-03" db="EMBL/GenBank/DDBJ databases">
        <title>Massive genome expansion in bonnet fungi (Mycena s.s.) driven by repeated elements and novel gene families across ecological guilds.</title>
        <authorList>
            <consortium name="Lawrence Berkeley National Laboratory"/>
            <person name="Harder C.B."/>
            <person name="Miyauchi S."/>
            <person name="Viragh M."/>
            <person name="Kuo A."/>
            <person name="Thoen E."/>
            <person name="Andreopoulos B."/>
            <person name="Lu D."/>
            <person name="Skrede I."/>
            <person name="Drula E."/>
            <person name="Henrissat B."/>
            <person name="Morin E."/>
            <person name="Kohler A."/>
            <person name="Barry K."/>
            <person name="LaButti K."/>
            <person name="Morin E."/>
            <person name="Salamov A."/>
            <person name="Lipzen A."/>
            <person name="Mereny Z."/>
            <person name="Hegedus B."/>
            <person name="Baldrian P."/>
            <person name="Stursova M."/>
            <person name="Weitz H."/>
            <person name="Taylor A."/>
            <person name="Grigoriev I.V."/>
            <person name="Nagy L.G."/>
            <person name="Martin F."/>
            <person name="Kauserud H."/>
        </authorList>
    </citation>
    <scope>NUCLEOTIDE SEQUENCE</scope>
    <source>
        <strain evidence="3">CBHHK182m</strain>
    </source>
</reference>
<organism evidence="3 4">
    <name type="scientific">Mycena metata</name>
    <dbReference type="NCBI Taxonomy" id="1033252"/>
    <lineage>
        <taxon>Eukaryota</taxon>
        <taxon>Fungi</taxon>
        <taxon>Dikarya</taxon>
        <taxon>Basidiomycota</taxon>
        <taxon>Agaricomycotina</taxon>
        <taxon>Agaricomycetes</taxon>
        <taxon>Agaricomycetidae</taxon>
        <taxon>Agaricales</taxon>
        <taxon>Marasmiineae</taxon>
        <taxon>Mycenaceae</taxon>
        <taxon>Mycena</taxon>
    </lineage>
</organism>
<feature type="region of interest" description="Disordered" evidence="2">
    <location>
        <begin position="347"/>
        <end position="395"/>
    </location>
</feature>
<evidence type="ECO:0000256" key="2">
    <source>
        <dbReference type="SAM" id="MobiDB-lite"/>
    </source>
</evidence>
<name>A0AAD7ICQ0_9AGAR</name>
<dbReference type="AlphaFoldDB" id="A0AAD7ICQ0"/>